<name>A0ACB5R9Z4_9CLOT</name>
<proteinExistence type="predicted"/>
<dbReference type="EMBL" id="BROD01000001">
    <property type="protein sequence ID" value="GKX65791.1"/>
    <property type="molecule type" value="Genomic_DNA"/>
</dbReference>
<organism evidence="1 2">
    <name type="scientific">Inconstantimicrobium mannanitabidum</name>
    <dbReference type="NCBI Taxonomy" id="1604901"/>
    <lineage>
        <taxon>Bacteria</taxon>
        <taxon>Bacillati</taxon>
        <taxon>Bacillota</taxon>
        <taxon>Clostridia</taxon>
        <taxon>Eubacteriales</taxon>
        <taxon>Clostridiaceae</taxon>
        <taxon>Inconstantimicrobium</taxon>
    </lineage>
</organism>
<comment type="caution">
    <text evidence="1">The sequence shown here is derived from an EMBL/GenBank/DDBJ whole genome shotgun (WGS) entry which is preliminary data.</text>
</comment>
<keyword evidence="2" id="KW-1185">Reference proteome</keyword>
<reference evidence="1" key="1">
    <citation type="journal article" date="2025" name="Int. J. Syst. Evol. Microbiol.">
        <title>Inconstantimicrobium mannanitabidum sp. nov., a novel member of the family Clostridiaceae isolated from anoxic soil under the treatment of reductive soil disinfestation.</title>
        <authorList>
            <person name="Ueki A."/>
            <person name="Tonouchi A."/>
            <person name="Honma S."/>
            <person name="Kaku N."/>
            <person name="Ueki K."/>
        </authorList>
    </citation>
    <scope>NUCLEOTIDE SEQUENCE</scope>
    <source>
        <strain evidence="1">TW13</strain>
    </source>
</reference>
<evidence type="ECO:0000313" key="1">
    <source>
        <dbReference type="EMBL" id="GKX65791.1"/>
    </source>
</evidence>
<gene>
    <name evidence="1" type="ORF">rsdtw13_10490</name>
</gene>
<sequence>MIFYFSGTGNSLWAAEKLSISLNEELISISDAIKDNNYEYTLADDEMIGFVFPIYAWDAPKFVIDFIDKLKLKNCNANYTFAVSTCEANVGLTIKNLSKTLEYKCLKLNSGFSLLMPSNYNILYITKSENSIDSILDMAEQKLEEISTIIKKREDKIEVVLGQFAFLKTKLVNPLFIKYGLNTKKFFANEACVSCGLCERICPTNNIKLEGKPIWGSNCTQCLGCINRCPKQAIQYGKNSKDKPRYYNPRCK</sequence>
<accession>A0ACB5R9Z4</accession>
<evidence type="ECO:0000313" key="2">
    <source>
        <dbReference type="Proteomes" id="UP001058074"/>
    </source>
</evidence>
<protein>
    <submittedName>
        <fullName evidence="1">4Fe-4S ferredoxin</fullName>
    </submittedName>
</protein>
<dbReference type="Proteomes" id="UP001058074">
    <property type="component" value="Unassembled WGS sequence"/>
</dbReference>